<gene>
    <name evidence="5" type="ORF">Moror_2101</name>
</gene>
<dbReference type="InterPro" id="IPR036987">
    <property type="entry name" value="SRA-YDG_sf"/>
</dbReference>
<dbReference type="PANTHER" id="PTHR14140:SF27">
    <property type="entry name" value="OS04G0289800 PROTEIN"/>
    <property type="match status" value="1"/>
</dbReference>
<organism evidence="5 6">
    <name type="scientific">Moniliophthora roreri (strain MCA 2997)</name>
    <name type="common">Cocoa frosty pod rot fungus</name>
    <name type="synonym">Crinipellis roreri</name>
    <dbReference type="NCBI Taxonomy" id="1381753"/>
    <lineage>
        <taxon>Eukaryota</taxon>
        <taxon>Fungi</taxon>
        <taxon>Dikarya</taxon>
        <taxon>Basidiomycota</taxon>
        <taxon>Agaricomycotina</taxon>
        <taxon>Agaricomycetes</taxon>
        <taxon>Agaricomycetidae</taxon>
        <taxon>Agaricales</taxon>
        <taxon>Marasmiineae</taxon>
        <taxon>Marasmiaceae</taxon>
        <taxon>Moniliophthora</taxon>
    </lineage>
</organism>
<evidence type="ECO:0000256" key="1">
    <source>
        <dbReference type="ARBA" id="ARBA00023242"/>
    </source>
</evidence>
<dbReference type="HOGENOM" id="CLU_091079_0_0_1"/>
<reference evidence="5 6" key="1">
    <citation type="journal article" date="2014" name="BMC Genomics">
        <title>Genome and secretome analysis of the hemibiotrophic fungal pathogen, Moniliophthora roreri, which causes frosty pod rot disease of cacao: mechanisms of the biotrophic and necrotrophic phases.</title>
        <authorList>
            <person name="Meinhardt L.W."/>
            <person name="Costa G.G.L."/>
            <person name="Thomazella D.P.T."/>
            <person name="Teixeira P.J.P.L."/>
            <person name="Carazzolle M.F."/>
            <person name="Schuster S.C."/>
            <person name="Carlson J.E."/>
            <person name="Guiltinan M.J."/>
            <person name="Mieczkowski P."/>
            <person name="Farmer A."/>
            <person name="Ramaraj T."/>
            <person name="Crozier J."/>
            <person name="Davis R.E."/>
            <person name="Shao J."/>
            <person name="Melnick R.L."/>
            <person name="Pereira G.A.G."/>
            <person name="Bailey B.A."/>
        </authorList>
    </citation>
    <scope>NUCLEOTIDE SEQUENCE [LARGE SCALE GENOMIC DNA]</scope>
    <source>
        <strain evidence="5 6">MCA 2997</strain>
    </source>
</reference>
<dbReference type="AlphaFoldDB" id="V2WU67"/>
<dbReference type="STRING" id="1381753.V2WU67"/>
<dbReference type="GO" id="GO:0016567">
    <property type="term" value="P:protein ubiquitination"/>
    <property type="evidence" value="ECO:0007669"/>
    <property type="project" value="TreeGrafter"/>
</dbReference>
<comment type="caution">
    <text evidence="5">The sequence shown here is derived from an EMBL/GenBank/DDBJ whole genome shotgun (WGS) entry which is preliminary data.</text>
</comment>
<feature type="domain" description="YDG" evidence="4">
    <location>
        <begin position="18"/>
        <end position="160"/>
    </location>
</feature>
<dbReference type="PANTHER" id="PTHR14140">
    <property type="entry name" value="E3 UBIQUITIN-PROTEIN LIGASE UHRF-RELATED"/>
    <property type="match status" value="1"/>
</dbReference>
<dbReference type="PROSITE" id="PS51015">
    <property type="entry name" value="YDG"/>
    <property type="match status" value="1"/>
</dbReference>
<evidence type="ECO:0000313" key="5">
    <source>
        <dbReference type="EMBL" id="ESK83730.1"/>
    </source>
</evidence>
<sequence>MLVPSLYQRKGKREYQYGALAHCPIGSHFSSRDEMTAAMVHGPTTAGIHGNSSWGAYSVVLSGGYEDDKDEGIEFTYTGEGGRKGGTQVEDQKWSNKSNLSLKRSGEGRRRAVRVFRGHVPGSPYGPESGYRYDGLYQVIRTWTEVGKSGFRICRARFRRIPGQAPPPWLKSVVEEPLSGNEDSGTEYSSDNADTTAPGSGSEQEQEQEQNEENIIPPPSPVVESPMPPMPPMPMRDRTCTLPEKRDANDLARGKSKLKDLPRISRK</sequence>
<dbReference type="Gene3D" id="2.30.280.10">
    <property type="entry name" value="SRA-YDG"/>
    <property type="match status" value="1"/>
</dbReference>
<dbReference type="GO" id="GO:0061630">
    <property type="term" value="F:ubiquitin protein ligase activity"/>
    <property type="evidence" value="ECO:0007669"/>
    <property type="project" value="TreeGrafter"/>
</dbReference>
<feature type="compositionally biased region" description="Basic and acidic residues" evidence="3">
    <location>
        <begin position="235"/>
        <end position="267"/>
    </location>
</feature>
<proteinExistence type="predicted"/>
<dbReference type="Pfam" id="PF02182">
    <property type="entry name" value="SAD_SRA"/>
    <property type="match status" value="1"/>
</dbReference>
<dbReference type="GO" id="GO:0005634">
    <property type="term" value="C:nucleus"/>
    <property type="evidence" value="ECO:0007669"/>
    <property type="project" value="UniProtKB-SubCell"/>
</dbReference>
<dbReference type="OrthoDB" id="2270193at2759"/>
<comment type="subcellular location">
    <subcellularLocation>
        <location evidence="2">Nucleus</location>
    </subcellularLocation>
</comment>
<accession>V2WU67</accession>
<dbReference type="Proteomes" id="UP000017559">
    <property type="component" value="Unassembled WGS sequence"/>
</dbReference>
<protein>
    <recommendedName>
        <fullName evidence="4">YDG domain-containing protein</fullName>
    </recommendedName>
</protein>
<dbReference type="InterPro" id="IPR015947">
    <property type="entry name" value="PUA-like_sf"/>
</dbReference>
<feature type="compositionally biased region" description="Polar residues" evidence="3">
    <location>
        <begin position="181"/>
        <end position="197"/>
    </location>
</feature>
<dbReference type="SMART" id="SM00466">
    <property type="entry name" value="SRA"/>
    <property type="match status" value="1"/>
</dbReference>
<keyword evidence="1 2" id="KW-0539">Nucleus</keyword>
<dbReference type="InterPro" id="IPR003105">
    <property type="entry name" value="SRA_YDG"/>
</dbReference>
<evidence type="ECO:0000256" key="2">
    <source>
        <dbReference type="PROSITE-ProRule" id="PRU00358"/>
    </source>
</evidence>
<evidence type="ECO:0000259" key="4">
    <source>
        <dbReference type="PROSITE" id="PS51015"/>
    </source>
</evidence>
<evidence type="ECO:0000313" key="6">
    <source>
        <dbReference type="Proteomes" id="UP000017559"/>
    </source>
</evidence>
<dbReference type="InterPro" id="IPR045134">
    <property type="entry name" value="UHRF1/2-like"/>
</dbReference>
<dbReference type="SUPFAM" id="SSF88697">
    <property type="entry name" value="PUA domain-like"/>
    <property type="match status" value="1"/>
</dbReference>
<dbReference type="GO" id="GO:0044027">
    <property type="term" value="P:negative regulation of gene expression via chromosomal CpG island methylation"/>
    <property type="evidence" value="ECO:0007669"/>
    <property type="project" value="TreeGrafter"/>
</dbReference>
<feature type="region of interest" description="Disordered" evidence="3">
    <location>
        <begin position="164"/>
        <end position="267"/>
    </location>
</feature>
<dbReference type="EMBL" id="AWSO01001462">
    <property type="protein sequence ID" value="ESK83730.1"/>
    <property type="molecule type" value="Genomic_DNA"/>
</dbReference>
<dbReference type="KEGG" id="mrr:Moror_2101"/>
<keyword evidence="6" id="KW-1185">Reference proteome</keyword>
<feature type="compositionally biased region" description="Pro residues" evidence="3">
    <location>
        <begin position="216"/>
        <end position="234"/>
    </location>
</feature>
<evidence type="ECO:0000256" key="3">
    <source>
        <dbReference type="SAM" id="MobiDB-lite"/>
    </source>
</evidence>
<name>V2WU67_MONRO</name>